<dbReference type="Pfam" id="PF00172">
    <property type="entry name" value="Zn_clus"/>
    <property type="match status" value="1"/>
</dbReference>
<dbReference type="GeneID" id="85446188"/>
<dbReference type="PROSITE" id="PS00463">
    <property type="entry name" value="ZN2_CY6_FUNGAL_1"/>
    <property type="match status" value="1"/>
</dbReference>
<keyword evidence="1" id="KW-0539">Nucleus</keyword>
<dbReference type="GO" id="GO:0008270">
    <property type="term" value="F:zinc ion binding"/>
    <property type="evidence" value="ECO:0007669"/>
    <property type="project" value="InterPro"/>
</dbReference>
<dbReference type="InterPro" id="IPR001138">
    <property type="entry name" value="Zn2Cys6_DnaBD"/>
</dbReference>
<dbReference type="PANTHER" id="PTHR37534">
    <property type="entry name" value="TRANSCRIPTIONAL ACTIVATOR PROTEIN UGA3"/>
    <property type="match status" value="1"/>
</dbReference>
<sequence length="703" mass="77798">MESQSSRPKKTDIVRKRTGCQNCKSKRRKCDETRPDCVACVRRGIQCSGYQRPVTFKDVTSLAAESSKRFEEARWAALRLEDDRRKRRCSRKLQETSSTSQDVSVHVTNLPQDSNALTGQELASFPPWNSTKTSIGINGSSILPWALVDTSNGPAADDLFQMASAEIAPERDHHPTPSSSSSGLVTVSRGWEVDPPLIADAPSPTLSLTLWDELINSKDSSSGSITSTSSPLGSPAADCQLSLPHEEVLVQHFDRNVIPAIPVALAFPSLFSQSSCFRSAVLALAASNLRLTRPLPLNAKSLREICDENSIGDYYDAAVKGLQAHLPYAGTHHGEELAGAALLLAYHELEAGTALGIMSHATGLDTIAYKLDFAGSAVHGLFKAWRMLRYDLRLMKLPIRRTCNSVDDFDASSLLDSQLAIRDILSRVWGLHACIAMEASFTHDPTVQGASASEKVASWLMSVLGRKCDNRNFRLRDFYKDTLTSETIIQQCHVFSHRLDKWHEALCDRDLPVVNLGNDSGIISGPTFETFVKYKFADERKALDYVIYLVCRMGCSYLRSLFDPSVTSSSTDALGKVILGIACGMQAHLRQQFTVVRMDMLLGMAACMSEGTNFVTTILDFLIPRIMEPGLTGPDIVAWVWLKSSLELGLRERRKGRVIRMVIDGIDEDSEIWQMVSRHPIAIFGDYSGKGHFRDCYFVEYLV</sequence>
<dbReference type="Gene3D" id="4.10.240.10">
    <property type="entry name" value="Zn(2)-C6 fungal-type DNA-binding domain"/>
    <property type="match status" value="1"/>
</dbReference>
<feature type="domain" description="Zn(2)-C6 fungal-type" evidence="2">
    <location>
        <begin position="19"/>
        <end position="48"/>
    </location>
</feature>
<dbReference type="AlphaFoldDB" id="A0AAD8PV87"/>
<dbReference type="Proteomes" id="UP001230504">
    <property type="component" value="Unassembled WGS sequence"/>
</dbReference>
<dbReference type="RefSeq" id="XP_060411756.1">
    <property type="nucleotide sequence ID" value="XM_060561948.1"/>
</dbReference>
<reference evidence="3" key="1">
    <citation type="submission" date="2021-06" db="EMBL/GenBank/DDBJ databases">
        <title>Comparative genomics, transcriptomics and evolutionary studies reveal genomic signatures of adaptation to plant cell wall in hemibiotrophic fungi.</title>
        <authorList>
            <consortium name="DOE Joint Genome Institute"/>
            <person name="Baroncelli R."/>
            <person name="Diaz J.F."/>
            <person name="Benocci T."/>
            <person name="Peng M."/>
            <person name="Battaglia E."/>
            <person name="Haridas S."/>
            <person name="Andreopoulos W."/>
            <person name="Labutti K."/>
            <person name="Pangilinan J."/>
            <person name="Floch G.L."/>
            <person name="Makela M.R."/>
            <person name="Henrissat B."/>
            <person name="Grigoriev I.V."/>
            <person name="Crouch J.A."/>
            <person name="De Vries R.P."/>
            <person name="Sukno S.A."/>
            <person name="Thon M.R."/>
        </authorList>
    </citation>
    <scope>NUCLEOTIDE SEQUENCE</scope>
    <source>
        <strain evidence="3">CBS 125086</strain>
    </source>
</reference>
<dbReference type="PANTHER" id="PTHR37534:SF46">
    <property type="entry name" value="ZN(II)2CYS6 TRANSCRIPTION FACTOR (EUROFUNG)"/>
    <property type="match status" value="1"/>
</dbReference>
<evidence type="ECO:0000256" key="1">
    <source>
        <dbReference type="ARBA" id="ARBA00023242"/>
    </source>
</evidence>
<gene>
    <name evidence="3" type="ORF">LY79DRAFT_611537</name>
</gene>
<proteinExistence type="predicted"/>
<evidence type="ECO:0000313" key="3">
    <source>
        <dbReference type="EMBL" id="KAK1580739.1"/>
    </source>
</evidence>
<evidence type="ECO:0000313" key="4">
    <source>
        <dbReference type="Proteomes" id="UP001230504"/>
    </source>
</evidence>
<dbReference type="SMART" id="SM00066">
    <property type="entry name" value="GAL4"/>
    <property type="match status" value="1"/>
</dbReference>
<dbReference type="SUPFAM" id="SSF57701">
    <property type="entry name" value="Zn2/Cys6 DNA-binding domain"/>
    <property type="match status" value="1"/>
</dbReference>
<protein>
    <recommendedName>
        <fullName evidence="2">Zn(2)-C6 fungal-type domain-containing protein</fullName>
    </recommendedName>
</protein>
<organism evidence="3 4">
    <name type="scientific">Colletotrichum navitas</name>
    <dbReference type="NCBI Taxonomy" id="681940"/>
    <lineage>
        <taxon>Eukaryota</taxon>
        <taxon>Fungi</taxon>
        <taxon>Dikarya</taxon>
        <taxon>Ascomycota</taxon>
        <taxon>Pezizomycotina</taxon>
        <taxon>Sordariomycetes</taxon>
        <taxon>Hypocreomycetidae</taxon>
        <taxon>Glomerellales</taxon>
        <taxon>Glomerellaceae</taxon>
        <taxon>Colletotrichum</taxon>
        <taxon>Colletotrichum graminicola species complex</taxon>
    </lineage>
</organism>
<accession>A0AAD8PV87</accession>
<comment type="caution">
    <text evidence="3">The sequence shown here is derived from an EMBL/GenBank/DDBJ whole genome shotgun (WGS) entry which is preliminary data.</text>
</comment>
<dbReference type="PROSITE" id="PS50048">
    <property type="entry name" value="ZN2_CY6_FUNGAL_2"/>
    <property type="match status" value="1"/>
</dbReference>
<dbReference type="CDD" id="cd00067">
    <property type="entry name" value="GAL4"/>
    <property type="match status" value="1"/>
</dbReference>
<dbReference type="EMBL" id="JAHLJV010000052">
    <property type="protein sequence ID" value="KAK1580739.1"/>
    <property type="molecule type" value="Genomic_DNA"/>
</dbReference>
<keyword evidence="4" id="KW-1185">Reference proteome</keyword>
<dbReference type="GO" id="GO:0000981">
    <property type="term" value="F:DNA-binding transcription factor activity, RNA polymerase II-specific"/>
    <property type="evidence" value="ECO:0007669"/>
    <property type="project" value="InterPro"/>
</dbReference>
<dbReference type="InterPro" id="IPR036864">
    <property type="entry name" value="Zn2-C6_fun-type_DNA-bd_sf"/>
</dbReference>
<evidence type="ECO:0000259" key="2">
    <source>
        <dbReference type="PROSITE" id="PS50048"/>
    </source>
</evidence>
<name>A0AAD8PV87_9PEZI</name>